<keyword evidence="6" id="KW-1133">Transmembrane helix</keyword>
<evidence type="ECO:0000256" key="6">
    <source>
        <dbReference type="ARBA" id="ARBA00022989"/>
    </source>
</evidence>
<dbReference type="Pfam" id="PF04418">
    <property type="entry name" value="DUF543"/>
    <property type="match status" value="1"/>
</dbReference>
<evidence type="ECO:0000256" key="1">
    <source>
        <dbReference type="ARBA" id="ARBA00002689"/>
    </source>
</evidence>
<evidence type="ECO:0000256" key="9">
    <source>
        <dbReference type="RuleBase" id="RU363011"/>
    </source>
</evidence>
<evidence type="ECO:0000313" key="12">
    <source>
        <dbReference type="Proteomes" id="UP000518266"/>
    </source>
</evidence>
<comment type="function">
    <text evidence="1 9">Component of the MICOS complex, a large protein complex of the mitochondrial inner membrane that plays crucial roles in the maintenance of crista junctions, inner membrane architecture, and formation of contact sites to the outer membrane.</text>
</comment>
<reference evidence="11 12" key="1">
    <citation type="submission" date="2020-03" db="EMBL/GenBank/DDBJ databases">
        <title>Dissostichus mawsoni Genome sequencing and assembly.</title>
        <authorList>
            <person name="Park H."/>
        </authorList>
    </citation>
    <scope>NUCLEOTIDE SEQUENCE [LARGE SCALE GENOMIC DNA]</scope>
    <source>
        <strain evidence="11">DM0001</strain>
        <tissue evidence="11">Muscle</tissue>
    </source>
</reference>
<evidence type="ECO:0000256" key="7">
    <source>
        <dbReference type="ARBA" id="ARBA00023128"/>
    </source>
</evidence>
<keyword evidence="4" id="KW-0812">Transmembrane</keyword>
<sequence>MDSPLHVLQHQSTGTKEALFPQKSPTPPNSHTPGSPDWVDEVAEVLLDLLRRQTPHQVQGTVELLVVLKTRRQHSLHFTGLGLGVLFSVVLFKRRTWPVSLGSGLGLGMGYANCQHDLRSPYLVHGSMVKDQ</sequence>
<evidence type="ECO:0000256" key="3">
    <source>
        <dbReference type="ARBA" id="ARBA00006792"/>
    </source>
</evidence>
<comment type="similarity">
    <text evidence="3 9">Belongs to the MICOS complex subunit Mic10 family.</text>
</comment>
<keyword evidence="8" id="KW-0472">Membrane</keyword>
<dbReference type="InterPro" id="IPR007512">
    <property type="entry name" value="Mic10"/>
</dbReference>
<organism evidence="11 12">
    <name type="scientific">Dissostichus mawsoni</name>
    <name type="common">Antarctic cod</name>
    <dbReference type="NCBI Taxonomy" id="36200"/>
    <lineage>
        <taxon>Eukaryota</taxon>
        <taxon>Metazoa</taxon>
        <taxon>Chordata</taxon>
        <taxon>Craniata</taxon>
        <taxon>Vertebrata</taxon>
        <taxon>Euteleostomi</taxon>
        <taxon>Actinopterygii</taxon>
        <taxon>Neopterygii</taxon>
        <taxon>Teleostei</taxon>
        <taxon>Neoteleostei</taxon>
        <taxon>Acanthomorphata</taxon>
        <taxon>Eupercaria</taxon>
        <taxon>Perciformes</taxon>
        <taxon>Notothenioidei</taxon>
        <taxon>Nototheniidae</taxon>
        <taxon>Dissostichus</taxon>
    </lineage>
</organism>
<comment type="subcellular location">
    <subcellularLocation>
        <location evidence="2 9">Mitochondrion inner membrane</location>
        <topology evidence="2 9">Single-pass membrane protein</topology>
    </subcellularLocation>
</comment>
<keyword evidence="5 9" id="KW-0999">Mitochondrion inner membrane</keyword>
<evidence type="ECO:0000256" key="4">
    <source>
        <dbReference type="ARBA" id="ARBA00022692"/>
    </source>
</evidence>
<accession>A0A7J5Z7R2</accession>
<dbReference type="PANTHER" id="PTHR21304">
    <property type="entry name" value="MICOS COMPLEX SUBUNIT MIC10"/>
    <property type="match status" value="1"/>
</dbReference>
<evidence type="ECO:0000256" key="10">
    <source>
        <dbReference type="SAM" id="MobiDB-lite"/>
    </source>
</evidence>
<evidence type="ECO:0000256" key="8">
    <source>
        <dbReference type="ARBA" id="ARBA00023136"/>
    </source>
</evidence>
<comment type="subunit">
    <text evidence="9">Component of the mitochondrial contact site and cristae organizing system (MICOS) complex.</text>
</comment>
<dbReference type="Proteomes" id="UP000518266">
    <property type="component" value="Unassembled WGS sequence"/>
</dbReference>
<proteinExistence type="inferred from homology"/>
<gene>
    <name evidence="11" type="ORF">F7725_017071</name>
</gene>
<evidence type="ECO:0000256" key="2">
    <source>
        <dbReference type="ARBA" id="ARBA00004434"/>
    </source>
</evidence>
<dbReference type="OrthoDB" id="1916310at2759"/>
<keyword evidence="12" id="KW-1185">Reference proteome</keyword>
<evidence type="ECO:0000313" key="11">
    <source>
        <dbReference type="EMBL" id="KAF3856348.1"/>
    </source>
</evidence>
<dbReference type="PANTHER" id="PTHR21304:SF0">
    <property type="entry name" value="MICOS COMPLEX SUBUNIT MIC10"/>
    <property type="match status" value="1"/>
</dbReference>
<feature type="region of interest" description="Disordered" evidence="10">
    <location>
        <begin position="1"/>
        <end position="37"/>
    </location>
</feature>
<dbReference type="GO" id="GO:0061617">
    <property type="term" value="C:MICOS complex"/>
    <property type="evidence" value="ECO:0007669"/>
    <property type="project" value="UniProtKB-UniRule"/>
</dbReference>
<name>A0A7J5Z7R2_DISMA</name>
<comment type="caution">
    <text evidence="11">The sequence shown here is derived from an EMBL/GenBank/DDBJ whole genome shotgun (WGS) entry which is preliminary data.</text>
</comment>
<protein>
    <recommendedName>
        <fullName evidence="9">MICOS complex subunit MIC10</fullName>
    </recommendedName>
</protein>
<dbReference type="EMBL" id="JAAKFY010000006">
    <property type="protein sequence ID" value="KAF3856348.1"/>
    <property type="molecule type" value="Genomic_DNA"/>
</dbReference>
<dbReference type="AlphaFoldDB" id="A0A7J5Z7R2"/>
<keyword evidence="7 9" id="KW-0496">Mitochondrion</keyword>
<evidence type="ECO:0000256" key="5">
    <source>
        <dbReference type="ARBA" id="ARBA00022792"/>
    </source>
</evidence>